<feature type="transmembrane region" description="Helical" evidence="5">
    <location>
        <begin position="78"/>
        <end position="99"/>
    </location>
</feature>
<dbReference type="Proteomes" id="UP000536835">
    <property type="component" value="Unassembled WGS sequence"/>
</dbReference>
<keyword evidence="4 5" id="KW-0472">Membrane</keyword>
<evidence type="ECO:0000256" key="1">
    <source>
        <dbReference type="ARBA" id="ARBA00004141"/>
    </source>
</evidence>
<feature type="transmembrane region" description="Helical" evidence="5">
    <location>
        <begin position="51"/>
        <end position="71"/>
    </location>
</feature>
<dbReference type="AlphaFoldDB" id="A0A7Y3RK09"/>
<dbReference type="PANTHER" id="PTHR43701">
    <property type="entry name" value="MEMBRANE TRANSPORTER PROTEIN MJ0441-RELATED"/>
    <property type="match status" value="1"/>
</dbReference>
<dbReference type="Pfam" id="PF01925">
    <property type="entry name" value="TauE"/>
    <property type="match status" value="1"/>
</dbReference>
<keyword evidence="2 5" id="KW-0812">Transmembrane</keyword>
<reference evidence="6 7" key="1">
    <citation type="submission" date="2020-05" db="EMBL/GenBank/DDBJ databases">
        <title>Parvularcula mediterraneae sp. nov., isolated from polypropylene straw from shallow seawater of the seashore of Laganas in Zakynthos island, Greece.</title>
        <authorList>
            <person name="Szabo I."/>
            <person name="Al-Omari J."/>
            <person name="Rado J."/>
            <person name="Szerdahelyi G.S."/>
        </authorList>
    </citation>
    <scope>NUCLEOTIDE SEQUENCE [LARGE SCALE GENOMIC DNA]</scope>
    <source>
        <strain evidence="6 7">ZS-1/3</strain>
    </source>
</reference>
<comment type="subcellular location">
    <subcellularLocation>
        <location evidence="5">Cell membrane</location>
        <topology evidence="5">Multi-pass membrane protein</topology>
    </subcellularLocation>
    <subcellularLocation>
        <location evidence="1">Membrane</location>
        <topology evidence="1">Multi-pass membrane protein</topology>
    </subcellularLocation>
</comment>
<proteinExistence type="inferred from homology"/>
<dbReference type="RefSeq" id="WP_173195747.1">
    <property type="nucleotide sequence ID" value="NZ_JABFCX010000002.1"/>
</dbReference>
<gene>
    <name evidence="6" type="ORF">HK107_00510</name>
</gene>
<organism evidence="6 7">
    <name type="scientific">Parvularcula mediterranea</name>
    <dbReference type="NCBI Taxonomy" id="2732508"/>
    <lineage>
        <taxon>Bacteria</taxon>
        <taxon>Pseudomonadati</taxon>
        <taxon>Pseudomonadota</taxon>
        <taxon>Alphaproteobacteria</taxon>
        <taxon>Parvularculales</taxon>
        <taxon>Parvularculaceae</taxon>
        <taxon>Parvularcula</taxon>
    </lineage>
</organism>
<keyword evidence="5" id="KW-1003">Cell membrane</keyword>
<dbReference type="EMBL" id="JABFCX010000002">
    <property type="protein sequence ID" value="NNU14802.1"/>
    <property type="molecule type" value="Genomic_DNA"/>
</dbReference>
<feature type="transmembrane region" description="Helical" evidence="5">
    <location>
        <begin position="242"/>
        <end position="260"/>
    </location>
</feature>
<name>A0A7Y3RK09_9PROT</name>
<protein>
    <recommendedName>
        <fullName evidence="5">Probable membrane transporter protein</fullName>
    </recommendedName>
</protein>
<keyword evidence="7" id="KW-1185">Reference proteome</keyword>
<dbReference type="PANTHER" id="PTHR43701:SF2">
    <property type="entry name" value="MEMBRANE TRANSPORTER PROTEIN YJNA-RELATED"/>
    <property type="match status" value="1"/>
</dbReference>
<feature type="transmembrane region" description="Helical" evidence="5">
    <location>
        <begin position="144"/>
        <end position="166"/>
    </location>
</feature>
<evidence type="ECO:0000256" key="2">
    <source>
        <dbReference type="ARBA" id="ARBA00022692"/>
    </source>
</evidence>
<feature type="transmembrane region" description="Helical" evidence="5">
    <location>
        <begin position="210"/>
        <end position="230"/>
    </location>
</feature>
<evidence type="ECO:0000313" key="6">
    <source>
        <dbReference type="EMBL" id="NNU14802.1"/>
    </source>
</evidence>
<dbReference type="InterPro" id="IPR051598">
    <property type="entry name" value="TSUP/Inactive_protease-like"/>
</dbReference>
<evidence type="ECO:0000256" key="4">
    <source>
        <dbReference type="ARBA" id="ARBA00023136"/>
    </source>
</evidence>
<dbReference type="GO" id="GO:0005886">
    <property type="term" value="C:plasma membrane"/>
    <property type="evidence" value="ECO:0007669"/>
    <property type="project" value="UniProtKB-SubCell"/>
</dbReference>
<evidence type="ECO:0000313" key="7">
    <source>
        <dbReference type="Proteomes" id="UP000536835"/>
    </source>
</evidence>
<feature type="transmembrane region" description="Helical" evidence="5">
    <location>
        <begin position="178"/>
        <end position="203"/>
    </location>
</feature>
<feature type="transmembrane region" description="Helical" evidence="5">
    <location>
        <begin position="105"/>
        <end position="123"/>
    </location>
</feature>
<evidence type="ECO:0000256" key="5">
    <source>
        <dbReference type="RuleBase" id="RU363041"/>
    </source>
</evidence>
<evidence type="ECO:0000256" key="3">
    <source>
        <dbReference type="ARBA" id="ARBA00022989"/>
    </source>
</evidence>
<comment type="caution">
    <text evidence="6">The sequence shown here is derived from an EMBL/GenBank/DDBJ whole genome shotgun (WGS) entry which is preliminary data.</text>
</comment>
<dbReference type="InterPro" id="IPR002781">
    <property type="entry name" value="TM_pro_TauE-like"/>
</dbReference>
<accession>A0A7Y3RK09</accession>
<comment type="similarity">
    <text evidence="5">Belongs to the 4-toluene sulfonate uptake permease (TSUP) (TC 2.A.102) family.</text>
</comment>
<sequence>MELSLDLTAMLLTLMSGALVGVLLGTFGGGGSVLAAPLLLYVVGVGDTHLALGTSAAGVAAIALFGLLGHWRAGRVKWACALTFALAGMGGALIGASLAKATADDVLLLAFSGAMAAVALAMFRKPKSLGDPSVSMTKGRLARLLPVGGVVGGASGFFGIGGGFLIVPGLMAAAGMTLTHAAAASLVSVAAFGATTSASYAVSGLVDARLVVLMLAGGAMGGLLGMKLSAALEGRQQLGRRLFAGMILLVAAFIAVDAGTRVF</sequence>
<keyword evidence="3 5" id="KW-1133">Transmembrane helix</keyword>